<evidence type="ECO:0000313" key="1">
    <source>
        <dbReference type="EMBL" id="GAJ15048.1"/>
    </source>
</evidence>
<reference evidence="1" key="1">
    <citation type="journal article" date="2014" name="Front. Microbiol.">
        <title>High frequency of phylogenetically diverse reductive dehalogenase-homologous genes in deep subseafloor sedimentary metagenomes.</title>
        <authorList>
            <person name="Kawai M."/>
            <person name="Futagami T."/>
            <person name="Toyoda A."/>
            <person name="Takaki Y."/>
            <person name="Nishi S."/>
            <person name="Hori S."/>
            <person name="Arai W."/>
            <person name="Tsubouchi T."/>
            <person name="Morono Y."/>
            <person name="Uchiyama I."/>
            <person name="Ito T."/>
            <person name="Fujiyama A."/>
            <person name="Inagaki F."/>
            <person name="Takami H."/>
        </authorList>
    </citation>
    <scope>NUCLEOTIDE SEQUENCE</scope>
    <source>
        <strain evidence="1">Expedition CK06-06</strain>
    </source>
</reference>
<comment type="caution">
    <text evidence="1">The sequence shown here is derived from an EMBL/GenBank/DDBJ whole genome shotgun (WGS) entry which is preliminary data.</text>
</comment>
<gene>
    <name evidence="1" type="ORF">S12H4_42572</name>
</gene>
<name>X1UC10_9ZZZZ</name>
<sequence>MVGCQDGEITSIDFKFNDFVDAIYKQEPGEPFAYRLEFLDQIDKEELRKLLAYFVITGAKTKYEKELAQLSPDEIKYLRQYLISIGYNVKFEVQQKMQKLDPKNPQKETAVNYFMIDFFSADPALDKNNVARPMI</sequence>
<organism evidence="1">
    <name type="scientific">marine sediment metagenome</name>
    <dbReference type="NCBI Taxonomy" id="412755"/>
    <lineage>
        <taxon>unclassified sequences</taxon>
        <taxon>metagenomes</taxon>
        <taxon>ecological metagenomes</taxon>
    </lineage>
</organism>
<dbReference type="AlphaFoldDB" id="X1UC10"/>
<dbReference type="EMBL" id="BARW01026068">
    <property type="protein sequence ID" value="GAJ15048.1"/>
    <property type="molecule type" value="Genomic_DNA"/>
</dbReference>
<proteinExistence type="predicted"/>
<protein>
    <submittedName>
        <fullName evidence="1">Uncharacterized protein</fullName>
    </submittedName>
</protein>
<accession>X1UC10</accession>